<dbReference type="GO" id="GO:0005634">
    <property type="term" value="C:nucleus"/>
    <property type="evidence" value="ECO:0007669"/>
    <property type="project" value="UniProtKB-UniRule"/>
</dbReference>
<accession>A0A8C4STY1</accession>
<keyword evidence="1" id="KW-0238">DNA-binding</keyword>
<dbReference type="PANTHER" id="PTHR17609:SF2">
    <property type="entry name" value="HMG DOMAIN-CONTAINING PROTEIN 3"/>
    <property type="match status" value="1"/>
</dbReference>
<proteinExistence type="predicted"/>
<reference evidence="4" key="1">
    <citation type="submission" date="2021-06" db="EMBL/GenBank/DDBJ databases">
        <authorList>
            <consortium name="Wellcome Sanger Institute Data Sharing"/>
        </authorList>
    </citation>
    <scope>NUCLEOTIDE SEQUENCE [LARGE SCALE GENOMIC DNA]</scope>
</reference>
<name>A0A8C4STY1_ERPCA</name>
<organism evidence="4 5">
    <name type="scientific">Erpetoichthys calabaricus</name>
    <name type="common">Rope fish</name>
    <name type="synonym">Calamoichthys calabaricus</name>
    <dbReference type="NCBI Taxonomy" id="27687"/>
    <lineage>
        <taxon>Eukaryota</taxon>
        <taxon>Metazoa</taxon>
        <taxon>Chordata</taxon>
        <taxon>Craniata</taxon>
        <taxon>Vertebrata</taxon>
        <taxon>Euteleostomi</taxon>
        <taxon>Actinopterygii</taxon>
        <taxon>Polypteriformes</taxon>
        <taxon>Polypteridae</taxon>
        <taxon>Erpetoichthys</taxon>
    </lineage>
</organism>
<feature type="domain" description="HMG box" evidence="3">
    <location>
        <begin position="45"/>
        <end position="103"/>
    </location>
</feature>
<dbReference type="GO" id="GO:0003677">
    <property type="term" value="F:DNA binding"/>
    <property type="evidence" value="ECO:0007669"/>
    <property type="project" value="UniProtKB-UniRule"/>
</dbReference>
<evidence type="ECO:0000256" key="2">
    <source>
        <dbReference type="SAM" id="MobiDB-lite"/>
    </source>
</evidence>
<dbReference type="Pfam" id="PF18717">
    <property type="entry name" value="CxC4"/>
    <property type="match status" value="1"/>
</dbReference>
<dbReference type="GeneTree" id="ENSGT00390000006983"/>
<feature type="compositionally biased region" description="Polar residues" evidence="2">
    <location>
        <begin position="463"/>
        <end position="479"/>
    </location>
</feature>
<feature type="DNA-binding region" description="HMG box" evidence="1">
    <location>
        <begin position="45"/>
        <end position="103"/>
    </location>
</feature>
<dbReference type="InterPro" id="IPR039598">
    <property type="entry name" value="HMGXB3"/>
</dbReference>
<reference evidence="4" key="3">
    <citation type="submission" date="2025-09" db="UniProtKB">
        <authorList>
            <consortium name="Ensembl"/>
        </authorList>
    </citation>
    <scope>IDENTIFICATION</scope>
</reference>
<dbReference type="InterPro" id="IPR009071">
    <property type="entry name" value="HMG_box_dom"/>
</dbReference>
<evidence type="ECO:0000256" key="1">
    <source>
        <dbReference type="PROSITE-ProRule" id="PRU00267"/>
    </source>
</evidence>
<dbReference type="Pfam" id="PF09011">
    <property type="entry name" value="HMG_box_2"/>
    <property type="match status" value="1"/>
</dbReference>
<feature type="region of interest" description="Disordered" evidence="2">
    <location>
        <begin position="429"/>
        <end position="479"/>
    </location>
</feature>
<feature type="compositionally biased region" description="Low complexity" evidence="2">
    <location>
        <begin position="445"/>
        <end position="462"/>
    </location>
</feature>
<keyword evidence="1" id="KW-0539">Nucleus</keyword>
<dbReference type="SMART" id="SM00398">
    <property type="entry name" value="HMG"/>
    <property type="match status" value="1"/>
</dbReference>
<feature type="region of interest" description="Disordered" evidence="2">
    <location>
        <begin position="373"/>
        <end position="394"/>
    </location>
</feature>
<dbReference type="SUPFAM" id="SSF47095">
    <property type="entry name" value="HMG-box"/>
    <property type="match status" value="1"/>
</dbReference>
<reference evidence="4" key="2">
    <citation type="submission" date="2025-08" db="UniProtKB">
        <authorList>
            <consortium name="Ensembl"/>
        </authorList>
    </citation>
    <scope>IDENTIFICATION</scope>
</reference>
<dbReference type="PANTHER" id="PTHR17609">
    <property type="entry name" value="HMG DOMAIN-CONTAINING PROTEIN 3"/>
    <property type="match status" value="1"/>
</dbReference>
<protein>
    <submittedName>
        <fullName evidence="4">HMG-box containing 3</fullName>
    </submittedName>
</protein>
<feature type="region of interest" description="Disordered" evidence="2">
    <location>
        <begin position="137"/>
        <end position="166"/>
    </location>
</feature>
<gene>
    <name evidence="4" type="primary">HMGXB3</name>
    <name evidence="4" type="synonym">hmgxb3</name>
</gene>
<dbReference type="Gene3D" id="1.10.30.10">
    <property type="entry name" value="High mobility group box domain"/>
    <property type="match status" value="1"/>
</dbReference>
<dbReference type="Ensembl" id="ENSECRT00000021844.1">
    <property type="protein sequence ID" value="ENSECRP00000021380.1"/>
    <property type="gene ID" value="ENSECRG00000014406.1"/>
</dbReference>
<keyword evidence="5" id="KW-1185">Reference proteome</keyword>
<dbReference type="InterPro" id="IPR040648">
    <property type="entry name" value="HMGXB3_CxC4"/>
</dbReference>
<sequence>MDDVCEGPGMKVKAEGNEGCYSFIEVSSPKKKKKCKGYGENTEKAKKPRSAYLLYYFDVHQSIQQEYPHLPQSEINKRISASWKQLNVSEKGYYLERAKLEKEGIDPDTLISGPSADLPGFRKILPRSSYVLIPKSCQPEERTSQKSELCLDQDEAETSAASQTSSLSHDTLFSPIGLGSEVELPEQCIAVEGLTDEAAAVLSQSVALQQILSQYSNPSQDKSAAGFVLEQDTLELVGNPTYGAFGVVIEESVMDGSGSVISVPPGSQNVDEGHLVTIIPNQEATETGSTASTGLLVLPISNKIDSHSSPSFKLSIKYTRRGRGSCQTPGCSYTYVTRHKPPICPQCGKNLGGKWVSNEKKGPDKATAKAVVSNVTSTDQHKGSSETSKPSLEASEAVTQLIVASASFEQREEPSSEWGEVLLPEVHGVKSAPQRDNGAVTKPLVNTNKQVKKVSSNSKKSSAGVTRNKSSDILLSSTPPRKHSNIYNYAISSAKTKGGAKHVALVPKRPVRAILPAPAQAGPDHNSAFVQWVTVQPEKWKNTEVVKNKSKSVKQTSLKMYGLKPNTLKQLGHQIKQTEDEQRLPSLANVNQNESPEKGVKILSVLSCKHNPPTSLELGLSTARGKGKCKNPSCDFVYKNRHKPQVCPTCGWDLTKDKQGKKSSTFEEQVEVPNMIDPYQPLNAAQKEIQRQSTLQLLTKTVLIPESEGELSETMSMIQDLNSSQVTLTAGNEEAVTVDQTGWPRYYESAATECALCNFALFKGGQSSIAGQEDCWLLTDSQIQTATIQLKICLNPQCLALHSFNDIHFGLFNVGNRLLISLDILFRIRNEIKLGRNPKEAALYILDTLQSQPVKKLNQSELCQVQELLYSGYWAFECLTVRDYNDMICGVCGIAPKVEIAQRNVETVLLLKNLEFTWPAFETSEEVNVDDFWSTIEIEAIEQAAFPSSIPITKFDASIIAPFFPPLMRSSIIVNTERHKHSCEQNVTGNIGAFVRLIHEGTLKPFHINSYSEKELREFLNACNIESQPEDTKEQMGFSLLALYAYIQNGVLTAKQPPSHITGGKLYKICPHQVICGSKYIVRGESARDHVDLLVSSRYWPPVYVVDIARQVAVSTDIWYPELAAQMWGKNQGCFSDPMDMPKYMSCPELLDQQYTMDMTVAENPLMHPITKSTARWIVSPEDDQVDHEETASAHHSMSLCHELEQYGAVVQAIKDSKINSVRQQPFTFDNAAYYYLYNRLIDYFTSKDIVNRQITDILQSCQPGEVVIRDTLYRLGVAQIKTELEPDEETSL</sequence>
<evidence type="ECO:0000259" key="3">
    <source>
        <dbReference type="PROSITE" id="PS50118"/>
    </source>
</evidence>
<dbReference type="InterPro" id="IPR036910">
    <property type="entry name" value="HMG_box_dom_sf"/>
</dbReference>
<evidence type="ECO:0000313" key="5">
    <source>
        <dbReference type="Proteomes" id="UP000694620"/>
    </source>
</evidence>
<dbReference type="Proteomes" id="UP000694620">
    <property type="component" value="Chromosome 11"/>
</dbReference>
<evidence type="ECO:0000313" key="4">
    <source>
        <dbReference type="Ensembl" id="ENSECRP00000021380.1"/>
    </source>
</evidence>
<dbReference type="PROSITE" id="PS50118">
    <property type="entry name" value="HMG_BOX_2"/>
    <property type="match status" value="1"/>
</dbReference>